<proteinExistence type="predicted"/>
<name>A0A7M2WSG9_9BACT</name>
<dbReference type="RefSeq" id="WP_206291459.1">
    <property type="nucleotide sequence ID" value="NZ_CP063458.1"/>
</dbReference>
<dbReference type="AlphaFoldDB" id="A0A7M2WSG9"/>
<dbReference type="EMBL" id="CP063458">
    <property type="protein sequence ID" value="QOV88475.1"/>
    <property type="molecule type" value="Genomic_DNA"/>
</dbReference>
<dbReference type="KEGG" id="hbs:IPV69_19820"/>
<evidence type="ECO:0000313" key="1">
    <source>
        <dbReference type="EMBL" id="QOV88475.1"/>
    </source>
</evidence>
<evidence type="ECO:0000313" key="2">
    <source>
        <dbReference type="Proteomes" id="UP000593765"/>
    </source>
</evidence>
<protein>
    <submittedName>
        <fullName evidence="1">Uncharacterized protein</fullName>
    </submittedName>
</protein>
<sequence length="99" mass="10541">MSHAKDTGTKDDGGSIEVEMVGVIRTGVMAIGGESTGTTIAALGFTWELDLGADENNLKFAKQWDGKEVVVKGTVTVKQGVERGRRVIVVVKKLLPLTK</sequence>
<gene>
    <name evidence="1" type="ORF">IPV69_19820</name>
</gene>
<accession>A0A7M2WSG9</accession>
<keyword evidence="2" id="KW-1185">Reference proteome</keyword>
<dbReference type="Proteomes" id="UP000593765">
    <property type="component" value="Chromosome"/>
</dbReference>
<reference evidence="1 2" key="1">
    <citation type="submission" date="2020-10" db="EMBL/GenBank/DDBJ databases">
        <title>Wide distribution of Phycisphaera-like planctomycetes from WD2101 soil group in peatlands and genome analysis of the first cultivated representative.</title>
        <authorList>
            <person name="Dedysh S.N."/>
            <person name="Beletsky A.V."/>
            <person name="Ivanova A."/>
            <person name="Kulichevskaya I.S."/>
            <person name="Suzina N.E."/>
            <person name="Philippov D.A."/>
            <person name="Rakitin A.L."/>
            <person name="Mardanov A.V."/>
            <person name="Ravin N.V."/>
        </authorList>
    </citation>
    <scope>NUCLEOTIDE SEQUENCE [LARGE SCALE GENOMIC DNA]</scope>
    <source>
        <strain evidence="1 2">M1803</strain>
    </source>
</reference>
<organism evidence="1 2">
    <name type="scientific">Humisphaera borealis</name>
    <dbReference type="NCBI Taxonomy" id="2807512"/>
    <lineage>
        <taxon>Bacteria</taxon>
        <taxon>Pseudomonadati</taxon>
        <taxon>Planctomycetota</taxon>
        <taxon>Phycisphaerae</taxon>
        <taxon>Tepidisphaerales</taxon>
        <taxon>Tepidisphaeraceae</taxon>
        <taxon>Humisphaera</taxon>
    </lineage>
</organism>